<dbReference type="Gene3D" id="1.10.1330.10">
    <property type="entry name" value="Dockerin domain"/>
    <property type="match status" value="1"/>
</dbReference>
<protein>
    <recommendedName>
        <fullName evidence="1">Dockerin domain-containing protein</fullName>
    </recommendedName>
</protein>
<gene>
    <name evidence="2" type="ORF">NIBJONLA_00019</name>
</gene>
<name>A0A7G9YEG8_9EURY</name>
<accession>A0A7G9YEG8</accession>
<reference evidence="2" key="1">
    <citation type="submission" date="2020-06" db="EMBL/GenBank/DDBJ databases">
        <title>Unique genomic features of the anaerobic methanotrophic archaea.</title>
        <authorList>
            <person name="Chadwick G.L."/>
            <person name="Skennerton C.T."/>
            <person name="Laso-Perez R."/>
            <person name="Leu A.O."/>
            <person name="Speth D.R."/>
            <person name="Yu H."/>
            <person name="Morgan-Lang C."/>
            <person name="Hatzenpichler R."/>
            <person name="Goudeau D."/>
            <person name="Malmstrom R."/>
            <person name="Brazelton W.J."/>
            <person name="Woyke T."/>
            <person name="Hallam S.J."/>
            <person name="Tyson G.W."/>
            <person name="Wegener G."/>
            <person name="Boetius A."/>
            <person name="Orphan V."/>
        </authorList>
    </citation>
    <scope>NUCLEOTIDE SEQUENCE</scope>
</reference>
<dbReference type="InterPro" id="IPR036439">
    <property type="entry name" value="Dockerin_dom_sf"/>
</dbReference>
<dbReference type="PROSITE" id="PS51766">
    <property type="entry name" value="DOCKERIN"/>
    <property type="match status" value="1"/>
</dbReference>
<proteinExistence type="predicted"/>
<dbReference type="CDD" id="cd14256">
    <property type="entry name" value="Dockerin_I"/>
    <property type="match status" value="1"/>
</dbReference>
<dbReference type="InterPro" id="IPR002105">
    <property type="entry name" value="Dockerin_1_rpt"/>
</dbReference>
<dbReference type="GO" id="GO:0000272">
    <property type="term" value="P:polysaccharide catabolic process"/>
    <property type="evidence" value="ECO:0007669"/>
    <property type="project" value="InterPro"/>
</dbReference>
<feature type="domain" description="Dockerin" evidence="1">
    <location>
        <begin position="535"/>
        <end position="595"/>
    </location>
</feature>
<organism evidence="2">
    <name type="scientific">Candidatus Methanogaster sp. ANME-2c ERB4</name>
    <dbReference type="NCBI Taxonomy" id="2759911"/>
    <lineage>
        <taxon>Archaea</taxon>
        <taxon>Methanobacteriati</taxon>
        <taxon>Methanobacteriota</taxon>
        <taxon>Stenosarchaea group</taxon>
        <taxon>Methanomicrobia</taxon>
        <taxon>Methanosarcinales</taxon>
        <taxon>ANME-2 cluster</taxon>
        <taxon>Candidatus Methanogasteraceae</taxon>
        <taxon>Candidatus Methanogaster</taxon>
    </lineage>
</organism>
<dbReference type="EMBL" id="MT631189">
    <property type="protein sequence ID" value="QNO46402.1"/>
    <property type="molecule type" value="Genomic_DNA"/>
</dbReference>
<dbReference type="SUPFAM" id="SSF63446">
    <property type="entry name" value="Type I dockerin domain"/>
    <property type="match status" value="1"/>
</dbReference>
<dbReference type="Pfam" id="PF00404">
    <property type="entry name" value="Dockerin_1"/>
    <property type="match status" value="1"/>
</dbReference>
<evidence type="ECO:0000259" key="1">
    <source>
        <dbReference type="PROSITE" id="PS51766"/>
    </source>
</evidence>
<dbReference type="GO" id="GO:0004553">
    <property type="term" value="F:hydrolase activity, hydrolyzing O-glycosyl compounds"/>
    <property type="evidence" value="ECO:0007669"/>
    <property type="project" value="InterPro"/>
</dbReference>
<sequence length="595" mass="61935">MNHKQTLSAAIVLISTIVISGACAATAATATTTDPIGDFSFPDITELTATVSEGNLIATITCTDSLIDEHIAGAVFMDTDQNYTTGYLDDTGSDYVYLYDVVDIVYADPIKTATLNDDTIDLNTLNVAGNKITITIPLAMLGNDDGDMDIFVATHSRFVKALNFDRAPDSGVLNTLNGSVRIPHPGNSLAGGSIADLAGDSESPDITGLDVDVENGVVNIAVTYNQNVEPGDLSYGEDLTGWILIDVDQNLATGFTNTEQAPPTFGIDYRIEYAVGKAIGTDAGITKIDHESDLTKSGVATQTMGVLLGVPYNDATFKVVANQVFLGIPLGLLGCDDGDMDVTIDSFTVFGLLDGDIDSVPDFGGGALNTSDGSIKPLLSCTGPEVSITDPVGDSSGFGLDGDDLTGVDVCSAGDVLLVTVAYSSLSLDDGAVTTVAFDTDQDPDSVPDYSVIYFMYEGNLGANIVGNFGEGPDVRDATHLITMLGNEMYLSVPAEFLGMTLGAMNIHVETAIRTGDEDLIYDRAPDTGFISMGSHQMTGDLDLDGKITSADARVALRIVVSGAHNPAADVNGDGQVTSIDALMILKAAAGEGGL</sequence>
<evidence type="ECO:0000313" key="2">
    <source>
        <dbReference type="EMBL" id="QNO46402.1"/>
    </source>
</evidence>
<dbReference type="InterPro" id="IPR016134">
    <property type="entry name" value="Dockerin_dom"/>
</dbReference>
<dbReference type="AlphaFoldDB" id="A0A7G9YEG8"/>
<dbReference type="PROSITE" id="PS51257">
    <property type="entry name" value="PROKAR_LIPOPROTEIN"/>
    <property type="match status" value="1"/>
</dbReference>